<evidence type="ECO:0000256" key="7">
    <source>
        <dbReference type="ARBA" id="ARBA00023237"/>
    </source>
</evidence>
<comment type="caution">
    <text evidence="9">The sequence shown here is derived from an EMBL/GenBank/DDBJ whole genome shotgun (WGS) entry which is preliminary data.</text>
</comment>
<evidence type="ECO:0000313" key="9">
    <source>
        <dbReference type="EMBL" id="MBO8480659.1"/>
    </source>
</evidence>
<evidence type="ECO:0000256" key="1">
    <source>
        <dbReference type="ARBA" id="ARBA00004442"/>
    </source>
</evidence>
<dbReference type="GO" id="GO:0015288">
    <property type="term" value="F:porin activity"/>
    <property type="evidence" value="ECO:0007669"/>
    <property type="project" value="TreeGrafter"/>
</dbReference>
<evidence type="ECO:0000256" key="8">
    <source>
        <dbReference type="SAM" id="MobiDB-lite"/>
    </source>
</evidence>
<comment type="subcellular location">
    <subcellularLocation>
        <location evidence="1">Cell outer membrane</location>
    </subcellularLocation>
</comment>
<dbReference type="PANTHER" id="PTHR30026:SF20">
    <property type="entry name" value="OUTER MEMBRANE PROTEIN TOLC"/>
    <property type="match status" value="1"/>
</dbReference>
<dbReference type="Pfam" id="PF02321">
    <property type="entry name" value="OEP"/>
    <property type="match status" value="2"/>
</dbReference>
<keyword evidence="6" id="KW-0472">Membrane</keyword>
<keyword evidence="3" id="KW-0813">Transport</keyword>
<evidence type="ECO:0000313" key="10">
    <source>
        <dbReference type="Proteomes" id="UP000823769"/>
    </source>
</evidence>
<evidence type="ECO:0000256" key="6">
    <source>
        <dbReference type="ARBA" id="ARBA00023136"/>
    </source>
</evidence>
<accession>A0A9D9IXF6</accession>
<dbReference type="EMBL" id="JADILW010000087">
    <property type="protein sequence ID" value="MBO8480659.1"/>
    <property type="molecule type" value="Genomic_DNA"/>
</dbReference>
<dbReference type="GO" id="GO:0015562">
    <property type="term" value="F:efflux transmembrane transporter activity"/>
    <property type="evidence" value="ECO:0007669"/>
    <property type="project" value="InterPro"/>
</dbReference>
<evidence type="ECO:0000256" key="3">
    <source>
        <dbReference type="ARBA" id="ARBA00022448"/>
    </source>
</evidence>
<feature type="compositionally biased region" description="Low complexity" evidence="8">
    <location>
        <begin position="73"/>
        <end position="85"/>
    </location>
</feature>
<keyword evidence="4" id="KW-1134">Transmembrane beta strand</keyword>
<dbReference type="InterPro" id="IPR003423">
    <property type="entry name" value="OMP_efflux"/>
</dbReference>
<reference evidence="9" key="1">
    <citation type="submission" date="2020-10" db="EMBL/GenBank/DDBJ databases">
        <authorList>
            <person name="Gilroy R."/>
        </authorList>
    </citation>
    <scope>NUCLEOTIDE SEQUENCE</scope>
    <source>
        <strain evidence="9">B3-1481</strain>
    </source>
</reference>
<evidence type="ECO:0000256" key="5">
    <source>
        <dbReference type="ARBA" id="ARBA00022692"/>
    </source>
</evidence>
<dbReference type="GO" id="GO:0009279">
    <property type="term" value="C:cell outer membrane"/>
    <property type="evidence" value="ECO:0007669"/>
    <property type="project" value="UniProtKB-SubCell"/>
</dbReference>
<dbReference type="Proteomes" id="UP000823769">
    <property type="component" value="Unassembled WGS sequence"/>
</dbReference>
<sequence length="456" mass="50156">MINLEQALQIALSENASVKVADMEIERTGYARKGTYASLFPKIDGNASYQRTIEKQVMYMDFDMGSIGGGSSSEGDGSASGAESAPATSNNGIEVGRWNTWSAGISASMPLVNAQLWKSLKISDQDVELAVEAARSSRLEMVNQVKQAYFACLLAKEAFEVYKSVYENALENYKLVEMKYNARKASELELTRAKTTLANAVPDVYNAESSVILSLWQLKAVMGVDLDENIDVSEKLGDYANRMLGDMADSASDSLSLENNSTMRQLAIQAEQLANTIKMQQFANIPTLSLSFAYNFNAMTNDFKFSEYRWSPYSYVGLTLQIPIFAGGQRHNAIRQAKVQAAELDVQRADTERQLRISIRQNLNQMETAMKSYGASLTALESAEKAYNITAKSYEVGSSTLTDLNDAQLAYTQSQLAVSQAIYDFVIAKSSLESTIGADFIDGEGNVQLNNTYDNE</sequence>
<evidence type="ECO:0000256" key="4">
    <source>
        <dbReference type="ARBA" id="ARBA00022452"/>
    </source>
</evidence>
<keyword evidence="7" id="KW-0998">Cell outer membrane</keyword>
<evidence type="ECO:0000256" key="2">
    <source>
        <dbReference type="ARBA" id="ARBA00007613"/>
    </source>
</evidence>
<keyword evidence="5" id="KW-0812">Transmembrane</keyword>
<gene>
    <name evidence="9" type="ORF">IAB76_06085</name>
</gene>
<proteinExistence type="inferred from homology"/>
<organism evidence="9 10">
    <name type="scientific">Candidatus Cryptobacteroides avistercoris</name>
    <dbReference type="NCBI Taxonomy" id="2840758"/>
    <lineage>
        <taxon>Bacteria</taxon>
        <taxon>Pseudomonadati</taxon>
        <taxon>Bacteroidota</taxon>
        <taxon>Bacteroidia</taxon>
        <taxon>Bacteroidales</taxon>
        <taxon>Candidatus Cryptobacteroides</taxon>
    </lineage>
</organism>
<name>A0A9D9IXF6_9BACT</name>
<dbReference type="GO" id="GO:1990281">
    <property type="term" value="C:efflux pump complex"/>
    <property type="evidence" value="ECO:0007669"/>
    <property type="project" value="TreeGrafter"/>
</dbReference>
<dbReference type="Gene3D" id="1.20.1600.10">
    <property type="entry name" value="Outer membrane efflux proteins (OEP)"/>
    <property type="match status" value="1"/>
</dbReference>
<feature type="region of interest" description="Disordered" evidence="8">
    <location>
        <begin position="70"/>
        <end position="91"/>
    </location>
</feature>
<dbReference type="InterPro" id="IPR051906">
    <property type="entry name" value="TolC-like"/>
</dbReference>
<comment type="similarity">
    <text evidence="2">Belongs to the outer membrane factor (OMF) (TC 1.B.17) family.</text>
</comment>
<dbReference type="PANTHER" id="PTHR30026">
    <property type="entry name" value="OUTER MEMBRANE PROTEIN TOLC"/>
    <property type="match status" value="1"/>
</dbReference>
<reference evidence="9" key="2">
    <citation type="journal article" date="2021" name="PeerJ">
        <title>Extensive microbial diversity within the chicken gut microbiome revealed by metagenomics and culture.</title>
        <authorList>
            <person name="Gilroy R."/>
            <person name="Ravi A."/>
            <person name="Getino M."/>
            <person name="Pursley I."/>
            <person name="Horton D.L."/>
            <person name="Alikhan N.F."/>
            <person name="Baker D."/>
            <person name="Gharbi K."/>
            <person name="Hall N."/>
            <person name="Watson M."/>
            <person name="Adriaenssens E.M."/>
            <person name="Foster-Nyarko E."/>
            <person name="Jarju S."/>
            <person name="Secka A."/>
            <person name="Antonio M."/>
            <person name="Oren A."/>
            <person name="Chaudhuri R.R."/>
            <person name="La Ragione R."/>
            <person name="Hildebrand F."/>
            <person name="Pallen M.J."/>
        </authorList>
    </citation>
    <scope>NUCLEOTIDE SEQUENCE</scope>
    <source>
        <strain evidence="9">B3-1481</strain>
    </source>
</reference>
<dbReference type="SUPFAM" id="SSF56954">
    <property type="entry name" value="Outer membrane efflux proteins (OEP)"/>
    <property type="match status" value="1"/>
</dbReference>
<protein>
    <submittedName>
        <fullName evidence="9">TolC family protein</fullName>
    </submittedName>
</protein>
<dbReference type="AlphaFoldDB" id="A0A9D9IXF6"/>